<dbReference type="InterPro" id="IPR036236">
    <property type="entry name" value="Znf_C2H2_sf"/>
</dbReference>
<evidence type="ECO:0000313" key="10">
    <source>
        <dbReference type="EMBL" id="KAH3859693.1"/>
    </source>
</evidence>
<keyword evidence="6" id="KW-0539">Nucleus</keyword>
<dbReference type="AlphaFoldDB" id="A0A9D4R9Y8"/>
<feature type="compositionally biased region" description="Polar residues" evidence="8">
    <location>
        <begin position="51"/>
        <end position="70"/>
    </location>
</feature>
<dbReference type="InterPro" id="IPR013087">
    <property type="entry name" value="Znf_C2H2_type"/>
</dbReference>
<keyword evidence="2" id="KW-0479">Metal-binding</keyword>
<dbReference type="GO" id="GO:0005634">
    <property type="term" value="C:nucleus"/>
    <property type="evidence" value="ECO:0007669"/>
    <property type="project" value="UniProtKB-SubCell"/>
</dbReference>
<dbReference type="Gene3D" id="3.30.160.60">
    <property type="entry name" value="Classic Zinc Finger"/>
    <property type="match status" value="3"/>
</dbReference>
<dbReference type="PROSITE" id="PS50157">
    <property type="entry name" value="ZINC_FINGER_C2H2_2"/>
    <property type="match status" value="3"/>
</dbReference>
<dbReference type="GO" id="GO:0009913">
    <property type="term" value="P:epidermal cell differentiation"/>
    <property type="evidence" value="ECO:0007669"/>
    <property type="project" value="TreeGrafter"/>
</dbReference>
<dbReference type="Proteomes" id="UP000828390">
    <property type="component" value="Unassembled WGS sequence"/>
</dbReference>
<gene>
    <name evidence="10" type="ORF">DPMN_102513</name>
</gene>
<dbReference type="SUPFAM" id="SSF57667">
    <property type="entry name" value="beta-beta-alpha zinc fingers"/>
    <property type="match status" value="2"/>
</dbReference>
<dbReference type="GO" id="GO:0008270">
    <property type="term" value="F:zinc ion binding"/>
    <property type="evidence" value="ECO:0007669"/>
    <property type="project" value="UniProtKB-KW"/>
</dbReference>
<feature type="domain" description="C2H2-type" evidence="9">
    <location>
        <begin position="272"/>
        <end position="297"/>
    </location>
</feature>
<comment type="caution">
    <text evidence="10">The sequence shown here is derived from an EMBL/GenBank/DDBJ whole genome shotgun (WGS) entry which is preliminary data.</text>
</comment>
<evidence type="ECO:0000259" key="9">
    <source>
        <dbReference type="PROSITE" id="PS50157"/>
    </source>
</evidence>
<feature type="compositionally biased region" description="Basic and acidic residues" evidence="8">
    <location>
        <begin position="71"/>
        <end position="81"/>
    </location>
</feature>
<evidence type="ECO:0000256" key="2">
    <source>
        <dbReference type="ARBA" id="ARBA00022723"/>
    </source>
</evidence>
<dbReference type="SMART" id="SM00355">
    <property type="entry name" value="ZnF_C2H2"/>
    <property type="match status" value="3"/>
</dbReference>
<evidence type="ECO:0000256" key="3">
    <source>
        <dbReference type="ARBA" id="ARBA00022737"/>
    </source>
</evidence>
<name>A0A9D4R9Y8_DREPO</name>
<evidence type="ECO:0000256" key="4">
    <source>
        <dbReference type="ARBA" id="ARBA00022771"/>
    </source>
</evidence>
<keyword evidence="5" id="KW-0862">Zinc</keyword>
<keyword evidence="11" id="KW-1185">Reference proteome</keyword>
<dbReference type="GO" id="GO:0000978">
    <property type="term" value="F:RNA polymerase II cis-regulatory region sequence-specific DNA binding"/>
    <property type="evidence" value="ECO:0007669"/>
    <property type="project" value="TreeGrafter"/>
</dbReference>
<dbReference type="FunFam" id="3.30.160.60:FF:001732">
    <property type="entry name" value="Zgc:162936"/>
    <property type="match status" value="1"/>
</dbReference>
<accession>A0A9D4R9Y8</accession>
<dbReference type="GO" id="GO:0000981">
    <property type="term" value="F:DNA-binding transcription factor activity, RNA polymerase II-specific"/>
    <property type="evidence" value="ECO:0007669"/>
    <property type="project" value="TreeGrafter"/>
</dbReference>
<dbReference type="GO" id="GO:0005694">
    <property type="term" value="C:chromosome"/>
    <property type="evidence" value="ECO:0007669"/>
    <property type="project" value="UniProtKB-ARBA"/>
</dbReference>
<evidence type="ECO:0000256" key="5">
    <source>
        <dbReference type="ARBA" id="ARBA00022833"/>
    </source>
</evidence>
<evidence type="ECO:0000256" key="8">
    <source>
        <dbReference type="SAM" id="MobiDB-lite"/>
    </source>
</evidence>
<dbReference type="GO" id="GO:0045893">
    <property type="term" value="P:positive regulation of DNA-templated transcription"/>
    <property type="evidence" value="ECO:0007669"/>
    <property type="project" value="UniProtKB-ARBA"/>
</dbReference>
<dbReference type="InterPro" id="IPR027756">
    <property type="entry name" value="Ovo-like"/>
</dbReference>
<evidence type="ECO:0000313" key="11">
    <source>
        <dbReference type="Proteomes" id="UP000828390"/>
    </source>
</evidence>
<dbReference type="PROSITE" id="PS00028">
    <property type="entry name" value="ZINC_FINGER_C2H2_1"/>
    <property type="match status" value="3"/>
</dbReference>
<feature type="compositionally biased region" description="Basic and acidic residues" evidence="8">
    <location>
        <begin position="1"/>
        <end position="18"/>
    </location>
</feature>
<keyword evidence="3" id="KW-0677">Repeat</keyword>
<keyword evidence="4 7" id="KW-0863">Zinc-finger</keyword>
<reference evidence="10" key="2">
    <citation type="submission" date="2020-11" db="EMBL/GenBank/DDBJ databases">
        <authorList>
            <person name="McCartney M.A."/>
            <person name="Auch B."/>
            <person name="Kono T."/>
            <person name="Mallez S."/>
            <person name="Becker A."/>
            <person name="Gohl D.M."/>
            <person name="Silverstein K.A.T."/>
            <person name="Koren S."/>
            <person name="Bechman K.B."/>
            <person name="Herman A."/>
            <person name="Abrahante J.E."/>
            <person name="Garbe J."/>
        </authorList>
    </citation>
    <scope>NUCLEOTIDE SEQUENCE</scope>
    <source>
        <strain evidence="10">Duluth1</strain>
        <tissue evidence="10">Whole animal</tissue>
    </source>
</reference>
<dbReference type="PANTHER" id="PTHR10032:SF271">
    <property type="entry name" value="RH12261P-RELATED"/>
    <property type="match status" value="1"/>
</dbReference>
<evidence type="ECO:0000256" key="1">
    <source>
        <dbReference type="ARBA" id="ARBA00004123"/>
    </source>
</evidence>
<dbReference type="Pfam" id="PF00096">
    <property type="entry name" value="zf-C2H2"/>
    <property type="match status" value="2"/>
</dbReference>
<dbReference type="EMBL" id="JAIWYP010000003">
    <property type="protein sequence ID" value="KAH3859693.1"/>
    <property type="molecule type" value="Genomic_DNA"/>
</dbReference>
<sequence>MSMSKVEETVVKAERVDSDDASNQSGMDNQGLKTSSNLSDSGADNDCQGAESDTSNIVGNDSLNAEQGGSNERHNSEDIVKLEPLTESELDLEITRVEPGQSTQEGEESKWDPNSSQGGEDWDPSVSMEMGYNLGGATGSAEDMTGQQGYNGSKWMGTEGRVEGQLDEGELFFPKYNLADLSVDDESATSDVSDNLAMGEFGPLDISASLAIFPCELCGKILRHKRSLNRHMLSHSTDGYQYRFACQYCGLGFKIHNDFVRHLLIHTGEKPFECEVCGKKFNRKSNLKLHFRQHLPK</sequence>
<comment type="subcellular location">
    <subcellularLocation>
        <location evidence="1">Nucleus</location>
    </subcellularLocation>
</comment>
<feature type="domain" description="C2H2-type" evidence="9">
    <location>
        <begin position="244"/>
        <end position="271"/>
    </location>
</feature>
<feature type="region of interest" description="Disordered" evidence="8">
    <location>
        <begin position="1"/>
        <end position="152"/>
    </location>
</feature>
<feature type="domain" description="C2H2-type" evidence="9">
    <location>
        <begin position="213"/>
        <end position="240"/>
    </location>
</feature>
<organism evidence="10 11">
    <name type="scientific">Dreissena polymorpha</name>
    <name type="common">Zebra mussel</name>
    <name type="synonym">Mytilus polymorpha</name>
    <dbReference type="NCBI Taxonomy" id="45954"/>
    <lineage>
        <taxon>Eukaryota</taxon>
        <taxon>Metazoa</taxon>
        <taxon>Spiralia</taxon>
        <taxon>Lophotrochozoa</taxon>
        <taxon>Mollusca</taxon>
        <taxon>Bivalvia</taxon>
        <taxon>Autobranchia</taxon>
        <taxon>Heteroconchia</taxon>
        <taxon>Euheterodonta</taxon>
        <taxon>Imparidentia</taxon>
        <taxon>Neoheterodontei</taxon>
        <taxon>Myida</taxon>
        <taxon>Dreissenoidea</taxon>
        <taxon>Dreissenidae</taxon>
        <taxon>Dreissena</taxon>
    </lineage>
</organism>
<reference evidence="10" key="1">
    <citation type="journal article" date="2019" name="bioRxiv">
        <title>The Genome of the Zebra Mussel, Dreissena polymorpha: A Resource for Invasive Species Research.</title>
        <authorList>
            <person name="McCartney M.A."/>
            <person name="Auch B."/>
            <person name="Kono T."/>
            <person name="Mallez S."/>
            <person name="Zhang Y."/>
            <person name="Obille A."/>
            <person name="Becker A."/>
            <person name="Abrahante J.E."/>
            <person name="Garbe J."/>
            <person name="Badalamenti J.P."/>
            <person name="Herman A."/>
            <person name="Mangelson H."/>
            <person name="Liachko I."/>
            <person name="Sullivan S."/>
            <person name="Sone E.D."/>
            <person name="Koren S."/>
            <person name="Silverstein K.A.T."/>
            <person name="Beckman K.B."/>
            <person name="Gohl D.M."/>
        </authorList>
    </citation>
    <scope>NUCLEOTIDE SEQUENCE</scope>
    <source>
        <strain evidence="10">Duluth1</strain>
        <tissue evidence="10">Whole animal</tissue>
    </source>
</reference>
<dbReference type="PANTHER" id="PTHR10032">
    <property type="entry name" value="ZINC FINGER PROTEIN WITH KRAB AND SCAN DOMAINS"/>
    <property type="match status" value="1"/>
</dbReference>
<protein>
    <recommendedName>
        <fullName evidence="9">C2H2-type domain-containing protein</fullName>
    </recommendedName>
</protein>
<evidence type="ECO:0000256" key="7">
    <source>
        <dbReference type="PROSITE-ProRule" id="PRU00042"/>
    </source>
</evidence>
<evidence type="ECO:0000256" key="6">
    <source>
        <dbReference type="ARBA" id="ARBA00023242"/>
    </source>
</evidence>
<feature type="compositionally biased region" description="Polar residues" evidence="8">
    <location>
        <begin position="21"/>
        <end position="42"/>
    </location>
</feature>
<proteinExistence type="predicted"/>